<evidence type="ECO:0000313" key="3">
    <source>
        <dbReference type="EMBL" id="KAG7362177.1"/>
    </source>
</evidence>
<reference evidence="3" key="2">
    <citation type="submission" date="2021-04" db="EMBL/GenBank/DDBJ databases">
        <authorList>
            <person name="Podell S."/>
        </authorList>
    </citation>
    <scope>NUCLEOTIDE SEQUENCE</scope>
    <source>
        <strain evidence="3">Hildebrandi</strain>
    </source>
</reference>
<dbReference type="EMBL" id="JAGRRH010000041">
    <property type="protein sequence ID" value="KAG7339114.1"/>
    <property type="molecule type" value="Genomic_DNA"/>
</dbReference>
<organism evidence="3 4">
    <name type="scientific">Nitzschia inconspicua</name>
    <dbReference type="NCBI Taxonomy" id="303405"/>
    <lineage>
        <taxon>Eukaryota</taxon>
        <taxon>Sar</taxon>
        <taxon>Stramenopiles</taxon>
        <taxon>Ochrophyta</taxon>
        <taxon>Bacillariophyta</taxon>
        <taxon>Bacillariophyceae</taxon>
        <taxon>Bacillariophycidae</taxon>
        <taxon>Bacillariales</taxon>
        <taxon>Bacillariaceae</taxon>
        <taxon>Nitzschia</taxon>
    </lineage>
</organism>
<feature type="region of interest" description="Disordered" evidence="1">
    <location>
        <begin position="107"/>
        <end position="143"/>
    </location>
</feature>
<proteinExistence type="predicted"/>
<protein>
    <submittedName>
        <fullName evidence="3">Uncharacterized protein</fullName>
    </submittedName>
</protein>
<dbReference type="EMBL" id="JAGRRH010000012">
    <property type="protein sequence ID" value="KAG7362177.1"/>
    <property type="molecule type" value="Genomic_DNA"/>
</dbReference>
<sequence length="340" mass="39203">MFLRMSSFQMRLIPDGGFFYARCESDVEDDEEVESLFRLFVHDEKSEDRGKKINHKEYYNTDIIDIDEDDGTLSLENRRQEGLQEIKSSRCGSDSIDFPKKVVIHNGDTFGNTRGSPSTIYSERRTQSCSISSLDDEDDGDSSTWTDCETKEEIHDVSVVTEEPTLDSEENAFGFMDIVIGATEEKQEQNGCGVCIPMLFSVFETIGNAVKEDKILTAICIHEDEMTEKESESAGNVMRAQSRIPSQTMHDMQEVVCHAISLRALHSRPTATLPTQVHIEKFTPERPLHREKGTKNRRIWGRTKLFFCKKLLLQNQRNIKKRRWWSQPMEWKETMHRSSV</sequence>
<evidence type="ECO:0000313" key="2">
    <source>
        <dbReference type="EMBL" id="KAG7339114.1"/>
    </source>
</evidence>
<evidence type="ECO:0000313" key="4">
    <source>
        <dbReference type="Proteomes" id="UP000693970"/>
    </source>
</evidence>
<comment type="caution">
    <text evidence="3">The sequence shown here is derived from an EMBL/GenBank/DDBJ whole genome shotgun (WGS) entry which is preliminary data.</text>
</comment>
<gene>
    <name evidence="2" type="ORF">IV203_017691</name>
    <name evidence="3" type="ORF">IV203_025843</name>
</gene>
<feature type="compositionally biased region" description="Polar residues" evidence="1">
    <location>
        <begin position="109"/>
        <end position="121"/>
    </location>
</feature>
<reference evidence="3" key="1">
    <citation type="journal article" date="2021" name="Sci. Rep.">
        <title>Diploid genomic architecture of Nitzschia inconspicua, an elite biomass production diatom.</title>
        <authorList>
            <person name="Oliver A."/>
            <person name="Podell S."/>
            <person name="Pinowska A."/>
            <person name="Traller J.C."/>
            <person name="Smith S.R."/>
            <person name="McClure R."/>
            <person name="Beliaev A."/>
            <person name="Bohutskyi P."/>
            <person name="Hill E.A."/>
            <person name="Rabines A."/>
            <person name="Zheng H."/>
            <person name="Allen L.Z."/>
            <person name="Kuo A."/>
            <person name="Grigoriev I.V."/>
            <person name="Allen A.E."/>
            <person name="Hazlebeck D."/>
            <person name="Allen E.E."/>
        </authorList>
    </citation>
    <scope>NUCLEOTIDE SEQUENCE</scope>
    <source>
        <strain evidence="3">Hildebrandi</strain>
    </source>
</reference>
<dbReference type="AlphaFoldDB" id="A0A9K3LHI2"/>
<keyword evidence="4" id="KW-1185">Reference proteome</keyword>
<name>A0A9K3LHI2_9STRA</name>
<evidence type="ECO:0000256" key="1">
    <source>
        <dbReference type="SAM" id="MobiDB-lite"/>
    </source>
</evidence>
<accession>A0A9K3LHI2</accession>
<dbReference type="Proteomes" id="UP000693970">
    <property type="component" value="Unassembled WGS sequence"/>
</dbReference>